<dbReference type="Proteomes" id="UP000246303">
    <property type="component" value="Unassembled WGS sequence"/>
</dbReference>
<dbReference type="SUPFAM" id="SSF49785">
    <property type="entry name" value="Galactose-binding domain-like"/>
    <property type="match status" value="1"/>
</dbReference>
<evidence type="ECO:0000313" key="1">
    <source>
        <dbReference type="EMBL" id="PXA69470.1"/>
    </source>
</evidence>
<dbReference type="InterPro" id="IPR000421">
    <property type="entry name" value="FA58C"/>
</dbReference>
<evidence type="ECO:0000313" key="2">
    <source>
        <dbReference type="Proteomes" id="UP000246303"/>
    </source>
</evidence>
<gene>
    <name evidence="1" type="ORF">CVS29_02675</name>
</gene>
<sequence>MSRWPRWFRRPASDIYTSWRPGVFPNKDWTVPAAQKAQTYPEPSPDWITGSSFAIWSDAPARQTEEQVTAGIRLPLRAMAERVWNPSGSTASYADWLARVEAIGTQPAAADLSTAPALELTKTATATRAGSSVTGDLEEGDEISWQVLATNTGSTAVKATVSDDLSDVLDEVSLTVAPTVAITDADGTVVREPGINAAFKRSVTASGQEVANQWGPALAVDGITSGPSGAQGSRWSSNGADDAWLAVELAEPTMVDHVSIYWEEACAAKYRIDVSTDGVVWVPATAEITPVCGSVDRQSLTVTERVSFVRMQGLDRTPIGGKKYGMSLWEMQVWTGPERGAITNPALLDEALLTWAGLLEPGHTATLEYRGVVTDAGNGSILK</sequence>
<accession>A0A2V3DY76</accession>
<comment type="caution">
    <text evidence="1">The sequence shown here is derived from an EMBL/GenBank/DDBJ whole genome shotgun (WGS) entry which is preliminary data.</text>
</comment>
<protein>
    <submittedName>
        <fullName evidence="1">Uncharacterized protein</fullName>
    </submittedName>
</protein>
<reference evidence="1 2" key="1">
    <citation type="submission" date="2018-05" db="EMBL/GenBank/DDBJ databases">
        <title>Genetic diversity of glacier-inhabiting Cryobacterium bacteria in China and description of Cryobacterium mengkeensis sp. nov. and Arthrobacter glacialis sp. nov.</title>
        <authorList>
            <person name="Liu Q."/>
            <person name="Xin Y.-H."/>
        </authorList>
    </citation>
    <scope>NUCLEOTIDE SEQUENCE [LARGE SCALE GENOMIC DNA]</scope>
    <source>
        <strain evidence="1 2">GP3</strain>
    </source>
</reference>
<dbReference type="InterPro" id="IPR008979">
    <property type="entry name" value="Galactose-bd-like_sf"/>
</dbReference>
<name>A0A2V3DY76_9MICC</name>
<dbReference type="EMBL" id="QHLZ01000001">
    <property type="protein sequence ID" value="PXA69470.1"/>
    <property type="molecule type" value="Genomic_DNA"/>
</dbReference>
<dbReference type="PROSITE" id="PS50022">
    <property type="entry name" value="FA58C_3"/>
    <property type="match status" value="1"/>
</dbReference>
<dbReference type="OrthoDB" id="2479530at2"/>
<proteinExistence type="predicted"/>
<organism evidence="1 2">
    <name type="scientific">Arthrobacter psychrochitiniphilus</name>
    <dbReference type="NCBI Taxonomy" id="291045"/>
    <lineage>
        <taxon>Bacteria</taxon>
        <taxon>Bacillati</taxon>
        <taxon>Actinomycetota</taxon>
        <taxon>Actinomycetes</taxon>
        <taxon>Micrococcales</taxon>
        <taxon>Micrococcaceae</taxon>
        <taxon>Arthrobacter</taxon>
    </lineage>
</organism>
<dbReference type="AlphaFoldDB" id="A0A2V3DY76"/>
<dbReference type="Gene3D" id="3.20.20.80">
    <property type="entry name" value="Glycosidases"/>
    <property type="match status" value="1"/>
</dbReference>
<dbReference type="Gene3D" id="2.60.120.260">
    <property type="entry name" value="Galactose-binding domain-like"/>
    <property type="match status" value="1"/>
</dbReference>
<keyword evidence="2" id="KW-1185">Reference proteome</keyword>
<dbReference type="Pfam" id="PF00754">
    <property type="entry name" value="F5_F8_type_C"/>
    <property type="match status" value="1"/>
</dbReference>
<dbReference type="RefSeq" id="WP_110104755.1">
    <property type="nucleotide sequence ID" value="NZ_JACBZZ010000001.1"/>
</dbReference>